<dbReference type="AlphaFoldDB" id="A0A8J8P0W2"/>
<dbReference type="Pfam" id="PF01398">
    <property type="entry name" value="JAB"/>
    <property type="match status" value="1"/>
</dbReference>
<feature type="compositionally biased region" description="Low complexity" evidence="1">
    <location>
        <begin position="541"/>
        <end position="556"/>
    </location>
</feature>
<keyword evidence="4" id="KW-1185">Reference proteome</keyword>
<dbReference type="PROSITE" id="PS50249">
    <property type="entry name" value="MPN"/>
    <property type="match status" value="1"/>
</dbReference>
<feature type="compositionally biased region" description="Acidic residues" evidence="1">
    <location>
        <begin position="452"/>
        <end position="465"/>
    </location>
</feature>
<feature type="compositionally biased region" description="Polar residues" evidence="1">
    <location>
        <begin position="557"/>
        <end position="585"/>
    </location>
</feature>
<protein>
    <recommendedName>
        <fullName evidence="2">MPN domain-containing protein</fullName>
    </recommendedName>
</protein>
<feature type="region of interest" description="Disordered" evidence="1">
    <location>
        <begin position="440"/>
        <end position="587"/>
    </location>
</feature>
<dbReference type="EMBL" id="RRYP01001876">
    <property type="protein sequence ID" value="TNV85381.1"/>
    <property type="molecule type" value="Genomic_DNA"/>
</dbReference>
<feature type="compositionally biased region" description="Polar residues" evidence="1">
    <location>
        <begin position="185"/>
        <end position="201"/>
    </location>
</feature>
<feature type="compositionally biased region" description="Basic and acidic residues" evidence="1">
    <location>
        <begin position="482"/>
        <end position="492"/>
    </location>
</feature>
<feature type="compositionally biased region" description="Basic and acidic residues" evidence="1">
    <location>
        <begin position="166"/>
        <end position="183"/>
    </location>
</feature>
<proteinExistence type="predicted"/>
<evidence type="ECO:0000256" key="1">
    <source>
        <dbReference type="SAM" id="MobiDB-lite"/>
    </source>
</evidence>
<feature type="region of interest" description="Disordered" evidence="1">
    <location>
        <begin position="608"/>
        <end position="656"/>
    </location>
</feature>
<comment type="caution">
    <text evidence="3">The sequence shown here is derived from an EMBL/GenBank/DDBJ whole genome shotgun (WGS) entry which is preliminary data.</text>
</comment>
<dbReference type="Proteomes" id="UP000785679">
    <property type="component" value="Unassembled WGS sequence"/>
</dbReference>
<feature type="compositionally biased region" description="Low complexity" evidence="1">
    <location>
        <begin position="513"/>
        <end position="526"/>
    </location>
</feature>
<dbReference type="InterPro" id="IPR037518">
    <property type="entry name" value="MPN"/>
</dbReference>
<feature type="compositionally biased region" description="Basic residues" evidence="1">
    <location>
        <begin position="609"/>
        <end position="623"/>
    </location>
</feature>
<dbReference type="OrthoDB" id="118550at2759"/>
<evidence type="ECO:0000313" key="3">
    <source>
        <dbReference type="EMBL" id="TNV85381.1"/>
    </source>
</evidence>
<sequence length="812" mass="92723">MPHEHQLIECLKYPSEGQQKWKIYITASALLMMQVHAHLLSHEVIGFFGGYKLTQDKTRRQTILITETYPGDALMNDENSSEVRRDLERNVELKPESAQEIIQLIEKRHQKCLGWYHSHPTFQPIPSQIDIENHNNYQKHFTKEGMPYLGLIVSPFFRVLPPQNKSKREEPKQVKSKLTKDFPQEDNSLQGNPFSSLSESNSDSMQSLAFSSSSLSSNDHSNMLEMKGKYMVTFTQELKNILQLKCFHLEGTEQQYDPYELEINILQEKLISKRILESIYTTFESYIRNKNLVRNFISYKEPFKKSASLVLNSNPKPIIPGINTIIQPLIGKCQPPNGSKLLSKGEKFKKVIGDLLHHNKYLVENNDVRWRDFGSKFKGKIERDGSVVSTFLQQYLCEKENSPNQSEVMVDISSQAEIKRFVRKIEDLIKWSQEAKKQQKMKIQQGINSSNEEVEENNESDSDEQLSDKEETTTRVSRSKSVAKETQKELQKHQSVQQEKLPPLPFDDSDYVSSLSEPSSSSPSQSEQEKFTSKPFQITKLSSPSSQSSLSNRQSPTQTIGVMNNHLSSSDGEKTSSSNQSNSVLDFQRHIQSPMLPAIPVIKIVQQKKYNKKSSNKASSIKKKGIEKESVTKKKKPSVFKKVFKPSQQSKPRQNTFQIQRAESQELTPDAPKEANQPLQQQCNIIEVIRPYTAINTPQKMKTHEFDPGSIECLNEEYDVMDLPSASCNHIYTGKTTEHNSMVTVTEDSMNASHYQQCLPGEEELKRQQSLTIAKQLLNSIISRSLKNEQKSPSEGTQPSARKNDMLLFTAS</sequence>
<feature type="region of interest" description="Disordered" evidence="1">
    <location>
        <begin position="162"/>
        <end position="201"/>
    </location>
</feature>
<dbReference type="GO" id="GO:0008237">
    <property type="term" value="F:metallopeptidase activity"/>
    <property type="evidence" value="ECO:0007669"/>
    <property type="project" value="InterPro"/>
</dbReference>
<dbReference type="Gene3D" id="3.40.140.10">
    <property type="entry name" value="Cytidine Deaminase, domain 2"/>
    <property type="match status" value="1"/>
</dbReference>
<feature type="region of interest" description="Disordered" evidence="1">
    <location>
        <begin position="784"/>
        <end position="812"/>
    </location>
</feature>
<dbReference type="InterPro" id="IPR050242">
    <property type="entry name" value="JAMM_MPN+_peptidase_M67A"/>
</dbReference>
<feature type="domain" description="MPN" evidence="2">
    <location>
        <begin position="23"/>
        <end position="173"/>
    </location>
</feature>
<feature type="compositionally biased region" description="Low complexity" evidence="1">
    <location>
        <begin position="441"/>
        <end position="451"/>
    </location>
</feature>
<dbReference type="SUPFAM" id="SSF102712">
    <property type="entry name" value="JAB1/MPN domain"/>
    <property type="match status" value="1"/>
</dbReference>
<accession>A0A8J8P0W2</accession>
<evidence type="ECO:0000259" key="2">
    <source>
        <dbReference type="PROSITE" id="PS50249"/>
    </source>
</evidence>
<feature type="compositionally biased region" description="Basic residues" evidence="1">
    <location>
        <begin position="633"/>
        <end position="644"/>
    </location>
</feature>
<dbReference type="PANTHER" id="PTHR10410">
    <property type="entry name" value="EUKARYOTIC TRANSLATION INITIATION FACTOR 3 -RELATED"/>
    <property type="match status" value="1"/>
</dbReference>
<gene>
    <name evidence="3" type="ORF">FGO68_gene14830</name>
</gene>
<dbReference type="InterPro" id="IPR000555">
    <property type="entry name" value="JAMM/MPN+_dom"/>
</dbReference>
<name>A0A8J8P0W2_HALGN</name>
<evidence type="ECO:0000313" key="4">
    <source>
        <dbReference type="Proteomes" id="UP000785679"/>
    </source>
</evidence>
<reference evidence="3" key="1">
    <citation type="submission" date="2019-06" db="EMBL/GenBank/DDBJ databases">
        <authorList>
            <person name="Zheng W."/>
        </authorList>
    </citation>
    <scope>NUCLEOTIDE SEQUENCE</scope>
    <source>
        <strain evidence="3">QDHG01</strain>
    </source>
</reference>
<organism evidence="3 4">
    <name type="scientific">Halteria grandinella</name>
    <dbReference type="NCBI Taxonomy" id="5974"/>
    <lineage>
        <taxon>Eukaryota</taxon>
        <taxon>Sar</taxon>
        <taxon>Alveolata</taxon>
        <taxon>Ciliophora</taxon>
        <taxon>Intramacronucleata</taxon>
        <taxon>Spirotrichea</taxon>
        <taxon>Stichotrichia</taxon>
        <taxon>Sporadotrichida</taxon>
        <taxon>Halteriidae</taxon>
        <taxon>Halteria</taxon>
    </lineage>
</organism>